<dbReference type="AlphaFoldDB" id="F2EGV7"/>
<keyword evidence="1" id="KW-1133">Transmembrane helix</keyword>
<reference evidence="2" key="1">
    <citation type="journal article" date="2011" name="Plant Physiol.">
        <title>Comprehensive sequence analysis of 24,783 barley full-length cDNAs derived from 12 clone libraries.</title>
        <authorList>
            <person name="Matsumoto T."/>
            <person name="Tanaka T."/>
            <person name="Sakai H."/>
            <person name="Amano N."/>
            <person name="Kanamori H."/>
            <person name="Kurita K."/>
            <person name="Kikuta A."/>
            <person name="Kamiya K."/>
            <person name="Yamamoto M."/>
            <person name="Ikawa H."/>
            <person name="Fujii N."/>
            <person name="Hori K."/>
            <person name="Itoh T."/>
            <person name="Sato K."/>
        </authorList>
    </citation>
    <scope>NUCLEOTIDE SEQUENCE</scope>
    <source>
        <tissue evidence="2">Seed</tissue>
    </source>
</reference>
<dbReference type="EMBL" id="AK375384">
    <property type="protein sequence ID" value="BAK06579.1"/>
    <property type="molecule type" value="mRNA"/>
</dbReference>
<keyword evidence="1" id="KW-0812">Transmembrane</keyword>
<keyword evidence="1" id="KW-0472">Membrane</keyword>
<name>F2EGV7_HORVV</name>
<sequence>MACLICSTLNYHAPSLLLLIISLPKARKTPWHANLMLLTYFFLNVPTEDNICITAFLLMYIMKNDAAYAHIQVPAIFIVSISFFEGLSFEHMFSLV</sequence>
<proteinExistence type="evidence at transcript level"/>
<organism evidence="2">
    <name type="scientific">Hordeum vulgare subsp. vulgare</name>
    <name type="common">Domesticated barley</name>
    <dbReference type="NCBI Taxonomy" id="112509"/>
    <lineage>
        <taxon>Eukaryota</taxon>
        <taxon>Viridiplantae</taxon>
        <taxon>Streptophyta</taxon>
        <taxon>Embryophyta</taxon>
        <taxon>Tracheophyta</taxon>
        <taxon>Spermatophyta</taxon>
        <taxon>Magnoliopsida</taxon>
        <taxon>Liliopsida</taxon>
        <taxon>Poales</taxon>
        <taxon>Poaceae</taxon>
        <taxon>BOP clade</taxon>
        <taxon>Pooideae</taxon>
        <taxon>Triticodae</taxon>
        <taxon>Triticeae</taxon>
        <taxon>Hordeinae</taxon>
        <taxon>Hordeum</taxon>
    </lineage>
</organism>
<accession>F2EGV7</accession>
<evidence type="ECO:0000313" key="2">
    <source>
        <dbReference type="EMBL" id="BAK06579.1"/>
    </source>
</evidence>
<feature type="transmembrane region" description="Helical" evidence="1">
    <location>
        <begin position="67"/>
        <end position="87"/>
    </location>
</feature>
<protein>
    <submittedName>
        <fullName evidence="2">Predicted protein</fullName>
    </submittedName>
</protein>
<evidence type="ECO:0000256" key="1">
    <source>
        <dbReference type="SAM" id="Phobius"/>
    </source>
</evidence>